<accession>A0A067KXX2</accession>
<evidence type="ECO:0000313" key="2">
    <source>
        <dbReference type="EMBL" id="KDP39803.1"/>
    </source>
</evidence>
<reference evidence="2 3" key="1">
    <citation type="journal article" date="2014" name="PLoS ONE">
        <title>Global Analysis of Gene Expression Profiles in Physic Nut (Jatropha curcas L.) Seedlings Exposed to Salt Stress.</title>
        <authorList>
            <person name="Zhang L."/>
            <person name="Zhang C."/>
            <person name="Wu P."/>
            <person name="Chen Y."/>
            <person name="Li M."/>
            <person name="Jiang H."/>
            <person name="Wu G."/>
        </authorList>
    </citation>
    <scope>NUCLEOTIDE SEQUENCE [LARGE SCALE GENOMIC DNA]</scope>
    <source>
        <strain evidence="3">cv. GZQX0401</strain>
        <tissue evidence="2">Young leaves</tissue>
    </source>
</reference>
<keyword evidence="1" id="KW-0732">Signal</keyword>
<name>A0A067KXX2_JATCU</name>
<sequence>MHSMEMVMFIMLFCAVRSYQSSILCIKSKTWKEGGRSYHFIRPLRFAEYEKKALENLKPKLKANTVKEIAFARSNRWLHKKRATRSKKQNDKSKAKSILFTWVVTHNQGVVLGPKAASSDIYVNNYLYRESSSAVTLTVSQTTCRILYSKESRS</sequence>
<gene>
    <name evidence="2" type="ORF">JCGZ_03939</name>
</gene>
<organism evidence="2 3">
    <name type="scientific">Jatropha curcas</name>
    <name type="common">Barbados nut</name>
    <dbReference type="NCBI Taxonomy" id="180498"/>
    <lineage>
        <taxon>Eukaryota</taxon>
        <taxon>Viridiplantae</taxon>
        <taxon>Streptophyta</taxon>
        <taxon>Embryophyta</taxon>
        <taxon>Tracheophyta</taxon>
        <taxon>Spermatophyta</taxon>
        <taxon>Magnoliopsida</taxon>
        <taxon>eudicotyledons</taxon>
        <taxon>Gunneridae</taxon>
        <taxon>Pentapetalae</taxon>
        <taxon>rosids</taxon>
        <taxon>fabids</taxon>
        <taxon>Malpighiales</taxon>
        <taxon>Euphorbiaceae</taxon>
        <taxon>Crotonoideae</taxon>
        <taxon>Jatropheae</taxon>
        <taxon>Jatropha</taxon>
    </lineage>
</organism>
<evidence type="ECO:0000313" key="3">
    <source>
        <dbReference type="Proteomes" id="UP000027138"/>
    </source>
</evidence>
<dbReference type="EMBL" id="KK914343">
    <property type="protein sequence ID" value="KDP39803.1"/>
    <property type="molecule type" value="Genomic_DNA"/>
</dbReference>
<feature type="signal peptide" evidence="1">
    <location>
        <begin position="1"/>
        <end position="18"/>
    </location>
</feature>
<evidence type="ECO:0000256" key="1">
    <source>
        <dbReference type="SAM" id="SignalP"/>
    </source>
</evidence>
<keyword evidence="3" id="KW-1185">Reference proteome</keyword>
<dbReference type="AlphaFoldDB" id="A0A067KXX2"/>
<dbReference type="Proteomes" id="UP000027138">
    <property type="component" value="Unassembled WGS sequence"/>
</dbReference>
<protein>
    <submittedName>
        <fullName evidence="2">Uncharacterized protein</fullName>
    </submittedName>
</protein>
<proteinExistence type="predicted"/>
<feature type="chain" id="PRO_5001639979" evidence="1">
    <location>
        <begin position="19"/>
        <end position="154"/>
    </location>
</feature>